<dbReference type="OrthoDB" id="9803035at2"/>
<feature type="domain" description="Phospholipid/glycerol acyltransferase" evidence="7">
    <location>
        <begin position="70"/>
        <end position="182"/>
    </location>
</feature>
<dbReference type="Proteomes" id="UP000315648">
    <property type="component" value="Unassembled WGS sequence"/>
</dbReference>
<name>A0A556QPA8_9BACT</name>
<keyword evidence="3 8" id="KW-0808">Transferase</keyword>
<keyword evidence="9" id="KW-1185">Reference proteome</keyword>
<keyword evidence="2" id="KW-0444">Lipid biosynthesis</keyword>
<sequence length="250" mass="27567">MATLWNNVRGAGRLVALFSVIAWGAVTYAVCGSKRKDAVSKARWLQLTCRRSLRVLAVKVESRGEPAHGAVIVANHMSYLDILVIASLTPVVFVSKKEVRSWPLFGWFAEKAGTRFIDRSRRGDVARIGEEIGPVMAAGLTIVLFLEGTTTDGRDVLPFKASLLEPAVCNDWLVVPAGLVYAVPAGRSVQNEVCWWGDMTLAPHLWNFTTLPWVNARVAWGDPLKSSIADRKIFAGDLRRRVLELRNSLA</sequence>
<accession>A0A556QPA8</accession>
<evidence type="ECO:0000259" key="7">
    <source>
        <dbReference type="SMART" id="SM00563"/>
    </source>
</evidence>
<dbReference type="SMART" id="SM00563">
    <property type="entry name" value="PlsC"/>
    <property type="match status" value="1"/>
</dbReference>
<dbReference type="InterPro" id="IPR002123">
    <property type="entry name" value="Plipid/glycerol_acylTrfase"/>
</dbReference>
<evidence type="ECO:0000256" key="1">
    <source>
        <dbReference type="ARBA" id="ARBA00005189"/>
    </source>
</evidence>
<keyword evidence="6" id="KW-1133">Transmembrane helix</keyword>
<dbReference type="PANTHER" id="PTHR10434">
    <property type="entry name" value="1-ACYL-SN-GLYCEROL-3-PHOSPHATE ACYLTRANSFERASE"/>
    <property type="match status" value="1"/>
</dbReference>
<comment type="caution">
    <text evidence="8">The sequence shown here is derived from an EMBL/GenBank/DDBJ whole genome shotgun (WGS) entry which is preliminary data.</text>
</comment>
<dbReference type="EMBL" id="VMBG01000001">
    <property type="protein sequence ID" value="TSJ78476.1"/>
    <property type="molecule type" value="Genomic_DNA"/>
</dbReference>
<protein>
    <submittedName>
        <fullName evidence="8">1-acyl-sn-glycerol-3-phosphate acyltransferase</fullName>
    </submittedName>
</protein>
<dbReference type="CDD" id="cd07989">
    <property type="entry name" value="LPLAT_AGPAT-like"/>
    <property type="match status" value="1"/>
</dbReference>
<comment type="pathway">
    <text evidence="1">Lipid metabolism.</text>
</comment>
<evidence type="ECO:0000256" key="2">
    <source>
        <dbReference type="ARBA" id="ARBA00022516"/>
    </source>
</evidence>
<evidence type="ECO:0000256" key="5">
    <source>
        <dbReference type="ARBA" id="ARBA00023315"/>
    </source>
</evidence>
<evidence type="ECO:0000256" key="4">
    <source>
        <dbReference type="ARBA" id="ARBA00023098"/>
    </source>
</evidence>
<organism evidence="8 9">
    <name type="scientific">Rariglobus hedericola</name>
    <dbReference type="NCBI Taxonomy" id="2597822"/>
    <lineage>
        <taxon>Bacteria</taxon>
        <taxon>Pseudomonadati</taxon>
        <taxon>Verrucomicrobiota</taxon>
        <taxon>Opitutia</taxon>
        <taxon>Opitutales</taxon>
        <taxon>Opitutaceae</taxon>
        <taxon>Rariglobus</taxon>
    </lineage>
</organism>
<dbReference type="Pfam" id="PF01553">
    <property type="entry name" value="Acyltransferase"/>
    <property type="match status" value="1"/>
</dbReference>
<reference evidence="8 9" key="1">
    <citation type="submission" date="2019-07" db="EMBL/GenBank/DDBJ databases">
        <title>Description of 53C-WASEF.</title>
        <authorList>
            <person name="Pitt A."/>
            <person name="Hahn M.W."/>
        </authorList>
    </citation>
    <scope>NUCLEOTIDE SEQUENCE [LARGE SCALE GENOMIC DNA]</scope>
    <source>
        <strain evidence="8 9">53C-WASEF</strain>
    </source>
</reference>
<dbReference type="RefSeq" id="WP_144228817.1">
    <property type="nucleotide sequence ID" value="NZ_CBCRVV010000024.1"/>
</dbReference>
<keyword evidence="6" id="KW-0472">Membrane</keyword>
<dbReference type="PANTHER" id="PTHR10434:SF64">
    <property type="entry name" value="1-ACYL-SN-GLYCEROL-3-PHOSPHATE ACYLTRANSFERASE-RELATED"/>
    <property type="match status" value="1"/>
</dbReference>
<dbReference type="SUPFAM" id="SSF69593">
    <property type="entry name" value="Glycerol-3-phosphate (1)-acyltransferase"/>
    <property type="match status" value="1"/>
</dbReference>
<dbReference type="GO" id="GO:0003841">
    <property type="term" value="F:1-acylglycerol-3-phosphate O-acyltransferase activity"/>
    <property type="evidence" value="ECO:0007669"/>
    <property type="project" value="TreeGrafter"/>
</dbReference>
<gene>
    <name evidence="8" type="ORF">FPL22_04020</name>
</gene>
<evidence type="ECO:0000256" key="6">
    <source>
        <dbReference type="SAM" id="Phobius"/>
    </source>
</evidence>
<keyword evidence="5 8" id="KW-0012">Acyltransferase</keyword>
<dbReference type="GO" id="GO:0006654">
    <property type="term" value="P:phosphatidic acid biosynthetic process"/>
    <property type="evidence" value="ECO:0007669"/>
    <property type="project" value="TreeGrafter"/>
</dbReference>
<dbReference type="AlphaFoldDB" id="A0A556QPA8"/>
<proteinExistence type="predicted"/>
<keyword evidence="6" id="KW-0812">Transmembrane</keyword>
<evidence type="ECO:0000313" key="8">
    <source>
        <dbReference type="EMBL" id="TSJ78476.1"/>
    </source>
</evidence>
<feature type="transmembrane region" description="Helical" evidence="6">
    <location>
        <begin position="12"/>
        <end position="31"/>
    </location>
</feature>
<evidence type="ECO:0000313" key="9">
    <source>
        <dbReference type="Proteomes" id="UP000315648"/>
    </source>
</evidence>
<evidence type="ECO:0000256" key="3">
    <source>
        <dbReference type="ARBA" id="ARBA00022679"/>
    </source>
</evidence>
<keyword evidence="4" id="KW-0443">Lipid metabolism</keyword>